<dbReference type="EMBL" id="AP023354">
    <property type="protein sequence ID" value="BCJ29587.1"/>
    <property type="molecule type" value="Genomic_DNA"/>
</dbReference>
<sequence>MGGILVRSIPRASDFHHDAIHAIHAIVLSLAIVCIGASAVISLRTLAPRLRSLGEPDSMIYFDHIARRYGSDKELYIRRFVRLSAKDNLVAEQVVEQIWANSCVARRKFQHVALAIYLLGAGMILSGLAVLVQRL</sequence>
<evidence type="ECO:0000313" key="10">
    <source>
        <dbReference type="EMBL" id="BCJ29587.1"/>
    </source>
</evidence>
<keyword evidence="4" id="KW-0547">Nucleotide-binding</keyword>
<evidence type="ECO:0000313" key="14">
    <source>
        <dbReference type="Proteomes" id="UP000680750"/>
    </source>
</evidence>
<name>A0A810L2Y6_9ACTN</name>
<dbReference type="KEGG" id="aser:Asera_37780"/>
<accession>A0A810L2Y6</accession>
<dbReference type="KEGG" id="aser:Asera_37380"/>
<protein>
    <recommendedName>
        <fullName evidence="9">Pycsar effector protein domain-containing protein</fullName>
    </recommendedName>
</protein>
<organism evidence="10 14">
    <name type="scientific">Actinocatenispora sera</name>
    <dbReference type="NCBI Taxonomy" id="390989"/>
    <lineage>
        <taxon>Bacteria</taxon>
        <taxon>Bacillati</taxon>
        <taxon>Actinomycetota</taxon>
        <taxon>Actinomycetes</taxon>
        <taxon>Micromonosporales</taxon>
        <taxon>Micromonosporaceae</taxon>
        <taxon>Actinocatenispora</taxon>
    </lineage>
</organism>
<evidence type="ECO:0000256" key="8">
    <source>
        <dbReference type="SAM" id="Phobius"/>
    </source>
</evidence>
<keyword evidence="7 8" id="KW-0472">Membrane</keyword>
<dbReference type="InterPro" id="IPR043760">
    <property type="entry name" value="PycTM_dom"/>
</dbReference>
<evidence type="ECO:0000256" key="7">
    <source>
        <dbReference type="ARBA" id="ARBA00023136"/>
    </source>
</evidence>
<evidence type="ECO:0000259" key="9">
    <source>
        <dbReference type="Pfam" id="PF18967"/>
    </source>
</evidence>
<feature type="domain" description="Pycsar effector protein" evidence="9">
    <location>
        <begin position="17"/>
        <end position="132"/>
    </location>
</feature>
<keyword evidence="3 8" id="KW-0812">Transmembrane</keyword>
<dbReference type="KEGG" id="aser:Asera_37580"/>
<feature type="transmembrane region" description="Helical" evidence="8">
    <location>
        <begin position="20"/>
        <end position="43"/>
    </location>
</feature>
<evidence type="ECO:0000256" key="5">
    <source>
        <dbReference type="ARBA" id="ARBA00022989"/>
    </source>
</evidence>
<comment type="subcellular location">
    <subcellularLocation>
        <location evidence="1">Cell membrane</location>
    </subcellularLocation>
</comment>
<dbReference type="GO" id="GO:0000166">
    <property type="term" value="F:nucleotide binding"/>
    <property type="evidence" value="ECO:0007669"/>
    <property type="project" value="UniProtKB-KW"/>
</dbReference>
<keyword evidence="2" id="KW-1003">Cell membrane</keyword>
<evidence type="ECO:0000256" key="2">
    <source>
        <dbReference type="ARBA" id="ARBA00022475"/>
    </source>
</evidence>
<keyword evidence="6" id="KW-0051">Antiviral defense</keyword>
<feature type="transmembrane region" description="Helical" evidence="8">
    <location>
        <begin position="112"/>
        <end position="132"/>
    </location>
</feature>
<evidence type="ECO:0000313" key="11">
    <source>
        <dbReference type="EMBL" id="BCJ29630.1"/>
    </source>
</evidence>
<evidence type="ECO:0000256" key="6">
    <source>
        <dbReference type="ARBA" id="ARBA00023118"/>
    </source>
</evidence>
<dbReference type="AlphaFoldDB" id="A0A810L2Y6"/>
<evidence type="ECO:0000256" key="1">
    <source>
        <dbReference type="ARBA" id="ARBA00004236"/>
    </source>
</evidence>
<evidence type="ECO:0000313" key="13">
    <source>
        <dbReference type="EMBL" id="BCJ29670.1"/>
    </source>
</evidence>
<reference evidence="10" key="1">
    <citation type="submission" date="2020-08" db="EMBL/GenBank/DDBJ databases">
        <title>Whole genome shotgun sequence of Actinocatenispora sera NBRC 101916.</title>
        <authorList>
            <person name="Komaki H."/>
            <person name="Tamura T."/>
        </authorList>
    </citation>
    <scope>NUCLEOTIDE SEQUENCE</scope>
    <source>
        <strain evidence="10">NBRC 101916</strain>
    </source>
</reference>
<evidence type="ECO:0000313" key="12">
    <source>
        <dbReference type="EMBL" id="BCJ29650.1"/>
    </source>
</evidence>
<evidence type="ECO:0000256" key="3">
    <source>
        <dbReference type="ARBA" id="ARBA00022692"/>
    </source>
</evidence>
<dbReference type="GO" id="GO:0005886">
    <property type="term" value="C:plasma membrane"/>
    <property type="evidence" value="ECO:0007669"/>
    <property type="project" value="UniProtKB-SubCell"/>
</dbReference>
<dbReference type="EMBL" id="AP023354">
    <property type="protein sequence ID" value="BCJ29670.1"/>
    <property type="molecule type" value="Genomic_DNA"/>
</dbReference>
<dbReference type="EMBL" id="AP023354">
    <property type="protein sequence ID" value="BCJ29630.1"/>
    <property type="molecule type" value="Genomic_DNA"/>
</dbReference>
<gene>
    <name evidence="10" type="ORF">Asera_36950</name>
    <name evidence="11" type="ORF">Asera_37380</name>
    <name evidence="12" type="ORF">Asera_37580</name>
    <name evidence="13" type="ORF">Asera_37780</name>
</gene>
<keyword evidence="14" id="KW-1185">Reference proteome</keyword>
<dbReference type="KEGG" id="aser:Asera_36950"/>
<keyword evidence="5 8" id="KW-1133">Transmembrane helix</keyword>
<dbReference type="Proteomes" id="UP000680750">
    <property type="component" value="Chromosome"/>
</dbReference>
<dbReference type="GO" id="GO:0051607">
    <property type="term" value="P:defense response to virus"/>
    <property type="evidence" value="ECO:0007669"/>
    <property type="project" value="UniProtKB-KW"/>
</dbReference>
<dbReference type="EMBL" id="AP023354">
    <property type="protein sequence ID" value="BCJ29650.1"/>
    <property type="molecule type" value="Genomic_DNA"/>
</dbReference>
<proteinExistence type="predicted"/>
<evidence type="ECO:0000256" key="4">
    <source>
        <dbReference type="ARBA" id="ARBA00022741"/>
    </source>
</evidence>
<dbReference type="Pfam" id="PF18967">
    <property type="entry name" value="PycTM"/>
    <property type="match status" value="1"/>
</dbReference>